<organism evidence="1 2">
    <name type="scientific">Brachionus calyciflorus</name>
    <dbReference type="NCBI Taxonomy" id="104777"/>
    <lineage>
        <taxon>Eukaryota</taxon>
        <taxon>Metazoa</taxon>
        <taxon>Spiralia</taxon>
        <taxon>Gnathifera</taxon>
        <taxon>Rotifera</taxon>
        <taxon>Eurotatoria</taxon>
        <taxon>Monogononta</taxon>
        <taxon>Pseudotrocha</taxon>
        <taxon>Ploima</taxon>
        <taxon>Brachionidae</taxon>
        <taxon>Brachionus</taxon>
    </lineage>
</organism>
<dbReference type="Proteomes" id="UP000663879">
    <property type="component" value="Unassembled WGS sequence"/>
</dbReference>
<dbReference type="EMBL" id="CAJNOC010000003">
    <property type="protein sequence ID" value="CAF0703532.1"/>
    <property type="molecule type" value="Genomic_DNA"/>
</dbReference>
<comment type="caution">
    <text evidence="1">The sequence shown here is derived from an EMBL/GenBank/DDBJ whole genome shotgun (WGS) entry which is preliminary data.</text>
</comment>
<reference evidence="1" key="1">
    <citation type="submission" date="2021-02" db="EMBL/GenBank/DDBJ databases">
        <authorList>
            <person name="Nowell W R."/>
        </authorList>
    </citation>
    <scope>NUCLEOTIDE SEQUENCE</scope>
    <source>
        <strain evidence="1">Ploen Becks lab</strain>
    </source>
</reference>
<evidence type="ECO:0000313" key="1">
    <source>
        <dbReference type="EMBL" id="CAF0703532.1"/>
    </source>
</evidence>
<dbReference type="Gene3D" id="3.60.10.10">
    <property type="entry name" value="Endonuclease/exonuclease/phosphatase"/>
    <property type="match status" value="1"/>
</dbReference>
<dbReference type="OrthoDB" id="10037236at2759"/>
<proteinExistence type="predicted"/>
<name>A0A813M238_9BILA</name>
<protein>
    <submittedName>
        <fullName evidence="1">Uncharacterized protein</fullName>
    </submittedName>
</protein>
<gene>
    <name evidence="1" type="ORF">OXX778_LOCUS59</name>
</gene>
<dbReference type="AlphaFoldDB" id="A0A813M238"/>
<evidence type="ECO:0000313" key="2">
    <source>
        <dbReference type="Proteomes" id="UP000663879"/>
    </source>
</evidence>
<dbReference type="InterPro" id="IPR036691">
    <property type="entry name" value="Endo/exonu/phosph_ase_sf"/>
</dbReference>
<accession>A0A813M238</accession>
<sequence>MLLNNFVRDEIRLYSDADSFEELEKLLADGPVKEELMGSLLPTSADYIRSISTYNVIMNDIRNRRPVRYCFQEDQISFLSWISVASRAVAQIEGKKDRAAEQIEVFNSVASEQKERERRKKNVIVFGVPMSPKTTIESQNIGRFKSNTGSNSNRPPLILIQLSNDNDRSMILKAAKELRKFSEYSDVFINPDLTEAERILDKKRREEGKKGKNQLILFVTLLVMVFGDSQLKTAVNPIATCNNRYKKINPSNELDLVFISETWFSESNLRLLQGFESFNYIRKNKVGGGVSIFINKNLNSYEILDDDLCNPAVEQVWCGIQTQSEKLLDVCLYRPLASIKINDPYFMIESDFDHSRL</sequence>
<keyword evidence="2" id="KW-1185">Reference proteome</keyword>